<comment type="caution">
    <text evidence="6">The sequence shown here is derived from an EMBL/GenBank/DDBJ whole genome shotgun (WGS) entry which is preliminary data.</text>
</comment>
<evidence type="ECO:0000259" key="4">
    <source>
        <dbReference type="Pfam" id="PF05378"/>
    </source>
</evidence>
<dbReference type="InterPro" id="IPR002821">
    <property type="entry name" value="Hydantoinase_A"/>
</dbReference>
<reference evidence="6 7" key="2">
    <citation type="submission" date="2018-06" db="EMBL/GenBank/DDBJ databases">
        <title>Metagenomic assembly of (sub)arctic Cyanobacteria and their associated microbiome from non-axenic cultures.</title>
        <authorList>
            <person name="Baurain D."/>
        </authorList>
    </citation>
    <scope>NUCLEOTIDE SEQUENCE [LARGE SCALE GENOMIC DNA]</scope>
    <source>
        <strain evidence="6">ULC027bin1</strain>
    </source>
</reference>
<evidence type="ECO:0000313" key="7">
    <source>
        <dbReference type="Proteomes" id="UP000249794"/>
    </source>
</evidence>
<feature type="domain" description="Hydantoinase A/oxoprolinase" evidence="2">
    <location>
        <begin position="213"/>
        <end position="514"/>
    </location>
</feature>
<comment type="similarity">
    <text evidence="1">Belongs to the oxoprolinase family.</text>
</comment>
<dbReference type="Pfam" id="PF19278">
    <property type="entry name" value="Hydant_A_C"/>
    <property type="match status" value="1"/>
</dbReference>
<sequence>MKTPLSQPGWQFWIDRGGTFTDIVAQRPDGKIVVHKLLSENPDRYEDAPIQGMRDLLGVAAGQPLPAGQIASIKMGTTVATNALLERKGDRTLFITTKGFRDGLRIGYQNRPDIFAHQIILPDILYEQVVEVRERVSATGEVLQVMTPKVEKQLLADLQAAYAQGIRACAIALIHGYRYPDHEKRVAEIARQVGFTQISVSHQVSPLVKWVSRADTTVVDAYLSPILRRYVERIEQALASDHSSGDRTQLLFMQSHGGLTPAKYFQGKDSILSGPAGGIVGAVQTSHQAGFDKIITFDMGGTSTDVAHFKWAGQSSSNPDYERAYESEVAGVRLRSPMMAIHTVAAGGGSVLAFDGTRYQVGPESAGAYPGPACYRNEGPLTVTDCNVMVGKIQPQFFPQAFGSAGNQPLDKGGVQVKFSQLAAEIGAATEGQRRPEQVAEGFLMVAIDNMANAIKKISVQKGYDISGYTLCCFGAAGGQHACRLAESLGMATIFIHPYAGVLSAYGMGLADRRLLKEQSVEQDLSAEMMDRLSAQMKALSDGAIAALKAQGDDDIDRLEVLQKVHLRYAGTDSALSVDFGSFENLQQQFETRYQQQYGITLPDKKLVVSTIAAEAIGKMAVPASVDLDFSVADRLSGEEESAIATVPLFSNDQWHDAPVFEREALVPDTQLVGPVIILEKTGTNIVEPGWIATVNAAGALLLTRQVGELSDSYARPETQIEHQPDPVKLEIFNSLFRAIAEQMGFTLQNTSSSVNIKERLDFSCAIFDAQGQLVANAPHIPVHLGSMGESVKALIAAQREPFRPGDTFISNNPYNGGTHLPDITAITPVFIEETEKPLFFVASRGHHADIGGMTPGSMPPNSTHLNQEGVLLDNVKLVDQGKLQIQCLRDRLSQTAYPARNPDQNIADLQAQIAANHKGTQELHRMVEQFGLTTVQSYMQHVQNNAEQAVRRVIKQLYQQHGETPLTCQVPMDCGATIQVAVTLNASEQQSQKIATIDFTGTSPQQPNNFNAPLAVCKAAVLYVFRTLVDAPIPLNAGCLKPLDIIVPPGCLLNPAYPAAVVAGNVETSQAITDALYGALNVLAASQGTMNNFTFGNEQYQYYETICGGAGAGATFSGTDAVQTHMTNSRLTDPEILEMRFPILLESFAIRPNSGGAGLYAGGNGVIRQMRFREAMTANLLSGRRKVVPFGLEGGHPGLPGHTQVARQQGDIEILAATASVEMQPGDLITISTPGGGGYGKPVG</sequence>
<dbReference type="GO" id="GO:0005829">
    <property type="term" value="C:cytosol"/>
    <property type="evidence" value="ECO:0007669"/>
    <property type="project" value="TreeGrafter"/>
</dbReference>
<accession>A0A2W4WUT9</accession>
<evidence type="ECO:0000259" key="2">
    <source>
        <dbReference type="Pfam" id="PF01968"/>
    </source>
</evidence>
<dbReference type="GO" id="GO:0017168">
    <property type="term" value="F:5-oxoprolinase (ATP-hydrolyzing) activity"/>
    <property type="evidence" value="ECO:0007669"/>
    <property type="project" value="TreeGrafter"/>
</dbReference>
<evidence type="ECO:0000256" key="1">
    <source>
        <dbReference type="ARBA" id="ARBA00010403"/>
    </source>
</evidence>
<dbReference type="AlphaFoldDB" id="A0A2W4WUT9"/>
<evidence type="ECO:0000313" key="6">
    <source>
        <dbReference type="EMBL" id="PZO48913.1"/>
    </source>
</evidence>
<dbReference type="InterPro" id="IPR045079">
    <property type="entry name" value="Oxoprolinase-like"/>
</dbReference>
<feature type="domain" description="Hydantoinase/oxoprolinase N-terminal" evidence="4">
    <location>
        <begin position="12"/>
        <end position="193"/>
    </location>
</feature>
<dbReference type="InterPro" id="IPR049517">
    <property type="entry name" value="ACX-like_C"/>
</dbReference>
<dbReference type="Proteomes" id="UP000249794">
    <property type="component" value="Unassembled WGS sequence"/>
</dbReference>
<dbReference type="InterPro" id="IPR003692">
    <property type="entry name" value="Hydantoinase_B"/>
</dbReference>
<dbReference type="Pfam" id="PF02538">
    <property type="entry name" value="Hydantoinase_B"/>
    <property type="match status" value="1"/>
</dbReference>
<dbReference type="InterPro" id="IPR008040">
    <property type="entry name" value="Hydant_A_N"/>
</dbReference>
<organism evidence="6 7">
    <name type="scientific">Phormidesmis priestleyi</name>
    <dbReference type="NCBI Taxonomy" id="268141"/>
    <lineage>
        <taxon>Bacteria</taxon>
        <taxon>Bacillati</taxon>
        <taxon>Cyanobacteriota</taxon>
        <taxon>Cyanophyceae</taxon>
        <taxon>Leptolyngbyales</taxon>
        <taxon>Leptolyngbyaceae</taxon>
        <taxon>Phormidesmis</taxon>
    </lineage>
</organism>
<dbReference type="GO" id="GO:0006749">
    <property type="term" value="P:glutathione metabolic process"/>
    <property type="evidence" value="ECO:0007669"/>
    <property type="project" value="TreeGrafter"/>
</dbReference>
<dbReference type="PANTHER" id="PTHR11365:SF23">
    <property type="entry name" value="HYPOTHETICAL 5-OXOPROLINASE (EUROFUNG)-RELATED"/>
    <property type="match status" value="1"/>
</dbReference>
<name>A0A2W4WUT9_9CYAN</name>
<dbReference type="Pfam" id="PF01968">
    <property type="entry name" value="Hydantoinase_A"/>
    <property type="match status" value="1"/>
</dbReference>
<evidence type="ECO:0000259" key="3">
    <source>
        <dbReference type="Pfam" id="PF02538"/>
    </source>
</evidence>
<proteinExistence type="inferred from homology"/>
<gene>
    <name evidence="6" type="ORF">DCF15_17435</name>
</gene>
<feature type="domain" description="Acetophenone carboxylase-like C-terminal" evidence="5">
    <location>
        <begin position="528"/>
        <end position="695"/>
    </location>
</feature>
<feature type="domain" description="Hydantoinase B/oxoprolinase" evidence="3">
    <location>
        <begin position="726"/>
        <end position="1243"/>
    </location>
</feature>
<dbReference type="Pfam" id="PF05378">
    <property type="entry name" value="Hydant_A_N"/>
    <property type="match status" value="1"/>
</dbReference>
<protein>
    <submittedName>
        <fullName evidence="6">5-oxoprolinase</fullName>
    </submittedName>
</protein>
<reference evidence="7" key="1">
    <citation type="submission" date="2018-04" db="EMBL/GenBank/DDBJ databases">
        <authorList>
            <person name="Cornet L."/>
        </authorList>
    </citation>
    <scope>NUCLEOTIDE SEQUENCE [LARGE SCALE GENOMIC DNA]</scope>
</reference>
<dbReference type="PANTHER" id="PTHR11365">
    <property type="entry name" value="5-OXOPROLINASE RELATED"/>
    <property type="match status" value="1"/>
</dbReference>
<dbReference type="EMBL" id="QBMP01000225">
    <property type="protein sequence ID" value="PZO48913.1"/>
    <property type="molecule type" value="Genomic_DNA"/>
</dbReference>
<evidence type="ECO:0000259" key="5">
    <source>
        <dbReference type="Pfam" id="PF19278"/>
    </source>
</evidence>